<dbReference type="AlphaFoldDB" id="A0AAW0QZB4"/>
<dbReference type="GO" id="GO:0016491">
    <property type="term" value="F:oxidoreductase activity"/>
    <property type="evidence" value="ECO:0007669"/>
    <property type="project" value="UniProtKB-KW"/>
</dbReference>
<dbReference type="GO" id="GO:0006633">
    <property type="term" value="P:fatty acid biosynthetic process"/>
    <property type="evidence" value="ECO:0007669"/>
    <property type="project" value="TreeGrafter"/>
</dbReference>
<evidence type="ECO:0000313" key="5">
    <source>
        <dbReference type="EMBL" id="KAK8120298.1"/>
    </source>
</evidence>
<protein>
    <submittedName>
        <fullName evidence="5">Polyketide synthase PKS15</fullName>
    </submittedName>
</protein>
<dbReference type="Pfam" id="PF08659">
    <property type="entry name" value="KR"/>
    <property type="match status" value="1"/>
</dbReference>
<dbReference type="PANTHER" id="PTHR43775:SF37">
    <property type="entry name" value="SI:DKEY-61P9.11"/>
    <property type="match status" value="1"/>
</dbReference>
<evidence type="ECO:0000256" key="2">
    <source>
        <dbReference type="ARBA" id="ARBA00022553"/>
    </source>
</evidence>
<proteinExistence type="predicted"/>
<keyword evidence="1" id="KW-0596">Phosphopantetheine</keyword>
<dbReference type="InterPro" id="IPR013968">
    <property type="entry name" value="PKS_KR"/>
</dbReference>
<evidence type="ECO:0000313" key="6">
    <source>
        <dbReference type="Proteomes" id="UP001392437"/>
    </source>
</evidence>
<gene>
    <name evidence="5" type="ORF">PG999_004418</name>
</gene>
<dbReference type="InterPro" id="IPR001227">
    <property type="entry name" value="Ac_transferase_dom_sf"/>
</dbReference>
<dbReference type="Gene3D" id="3.30.70.3290">
    <property type="match status" value="1"/>
</dbReference>
<evidence type="ECO:0000259" key="4">
    <source>
        <dbReference type="SMART" id="SM00822"/>
    </source>
</evidence>
<keyword evidence="3" id="KW-0560">Oxidoreductase</keyword>
<evidence type="ECO:0000256" key="3">
    <source>
        <dbReference type="ARBA" id="ARBA00023002"/>
    </source>
</evidence>
<dbReference type="SMART" id="SM00822">
    <property type="entry name" value="PKS_KR"/>
    <property type="match status" value="1"/>
</dbReference>
<sequence>MGALCLADHGAAVTFLPSLNPSRNALSVILHSLSTLHVRSVAVDWAGFLRPFDCRSVILPTYAFQRKRFRPQRRKSPKNDNNEVNGTAPSQGIVNFRFEIDWLQVDTRPTLRTGTWGLFSPLAESPLIEELIIALNREGIFVHPVRYVEQAKEFDGLLCTWGFTGSSSVVDQTHDYIATALSQLQEAVKTGFLPPIVWITHQVVGGSRDDRVTTPTPGPLWGLGRVARNEHPELKLRLIDLGDGPVAQETLSSAMMLDDEPECIVRKERILVPQIRRVQADVVPTQQPLMRTDGAVLITGGLGGIGQHVAKWLVSTHGIRNIVLVSRRGMETPTASQFVNELAKLGAGATVVAADIADFHKVQSIIQSFDQGRPLRGVIHAAGLLNDGILTSLTPERCAALCRPKVDGAWHLHQLTKGLDLDAFVLFSSISGTVGTPGQGNYAAANTFLDTLAQLRHTEGLPGTSVAWGLWESGGMGSRLQGATRARYDQLGMHALKVEEGLELLGQAIRSGQACSVAVAYDLDKLQNYFEDRGGIPRLFHSLLGAGRVRQDEGSRRAPT</sequence>
<keyword evidence="2" id="KW-0597">Phosphoprotein</keyword>
<feature type="domain" description="Ketoreductase" evidence="4">
    <location>
        <begin position="294"/>
        <end position="474"/>
    </location>
</feature>
<dbReference type="EMBL" id="JAQQWP010000004">
    <property type="protein sequence ID" value="KAK8120298.1"/>
    <property type="molecule type" value="Genomic_DNA"/>
</dbReference>
<dbReference type="InterPro" id="IPR057326">
    <property type="entry name" value="KR_dom"/>
</dbReference>
<dbReference type="Gene3D" id="3.40.366.10">
    <property type="entry name" value="Malonyl-Coenzyme A Acyl Carrier Protein, domain 2"/>
    <property type="match status" value="1"/>
</dbReference>
<dbReference type="CDD" id="cd08956">
    <property type="entry name" value="KR_3_FAS_SDR_x"/>
    <property type="match status" value="1"/>
</dbReference>
<dbReference type="Gene3D" id="3.40.50.720">
    <property type="entry name" value="NAD(P)-binding Rossmann-like Domain"/>
    <property type="match status" value="1"/>
</dbReference>
<evidence type="ECO:0000256" key="1">
    <source>
        <dbReference type="ARBA" id="ARBA00022450"/>
    </source>
</evidence>
<reference evidence="5 6" key="1">
    <citation type="submission" date="2023-01" db="EMBL/GenBank/DDBJ databases">
        <title>Analysis of 21 Apiospora genomes using comparative genomics revels a genus with tremendous synthesis potential of carbohydrate active enzymes and secondary metabolites.</title>
        <authorList>
            <person name="Sorensen T."/>
        </authorList>
    </citation>
    <scope>NUCLEOTIDE SEQUENCE [LARGE SCALE GENOMIC DNA]</scope>
    <source>
        <strain evidence="5 6">CBS 117206</strain>
    </source>
</reference>
<dbReference type="SUPFAM" id="SSF51735">
    <property type="entry name" value="NAD(P)-binding Rossmann-fold domains"/>
    <property type="match status" value="2"/>
</dbReference>
<name>A0AAW0QZB4_9PEZI</name>
<accession>A0AAW0QZB4</accession>
<dbReference type="InterPro" id="IPR050091">
    <property type="entry name" value="PKS_NRPS_Biosynth_Enz"/>
</dbReference>
<dbReference type="Proteomes" id="UP001392437">
    <property type="component" value="Unassembled WGS sequence"/>
</dbReference>
<organism evidence="5 6">
    <name type="scientific">Apiospora kogelbergensis</name>
    <dbReference type="NCBI Taxonomy" id="1337665"/>
    <lineage>
        <taxon>Eukaryota</taxon>
        <taxon>Fungi</taxon>
        <taxon>Dikarya</taxon>
        <taxon>Ascomycota</taxon>
        <taxon>Pezizomycotina</taxon>
        <taxon>Sordariomycetes</taxon>
        <taxon>Xylariomycetidae</taxon>
        <taxon>Amphisphaeriales</taxon>
        <taxon>Apiosporaceae</taxon>
        <taxon>Apiospora</taxon>
    </lineage>
</organism>
<keyword evidence="6" id="KW-1185">Reference proteome</keyword>
<dbReference type="InterPro" id="IPR036291">
    <property type="entry name" value="NAD(P)-bd_dom_sf"/>
</dbReference>
<dbReference type="PANTHER" id="PTHR43775">
    <property type="entry name" value="FATTY ACID SYNTHASE"/>
    <property type="match status" value="1"/>
</dbReference>
<dbReference type="GO" id="GO:0004312">
    <property type="term" value="F:fatty acid synthase activity"/>
    <property type="evidence" value="ECO:0007669"/>
    <property type="project" value="TreeGrafter"/>
</dbReference>
<comment type="caution">
    <text evidence="5">The sequence shown here is derived from an EMBL/GenBank/DDBJ whole genome shotgun (WGS) entry which is preliminary data.</text>
</comment>